<dbReference type="RefSeq" id="WP_311694473.1">
    <property type="nucleotide sequence ID" value="NZ_JAVRHL010000013.1"/>
</dbReference>
<comment type="caution">
    <text evidence="1">The sequence shown here is derived from an EMBL/GenBank/DDBJ whole genome shotgun (WGS) entry which is preliminary data.</text>
</comment>
<name>A0ABU3DLX6_9RHOB</name>
<dbReference type="EMBL" id="JAVRHL010000013">
    <property type="protein sequence ID" value="MDT0684721.1"/>
    <property type="molecule type" value="Genomic_DNA"/>
</dbReference>
<keyword evidence="2" id="KW-1185">Reference proteome</keyword>
<protein>
    <submittedName>
        <fullName evidence="1">Uncharacterized protein</fullName>
    </submittedName>
</protein>
<reference evidence="1 2" key="1">
    <citation type="submission" date="2023-09" db="EMBL/GenBank/DDBJ databases">
        <authorList>
            <person name="Rey-Velasco X."/>
        </authorList>
    </citation>
    <scope>NUCLEOTIDE SEQUENCE [LARGE SCALE GENOMIC DNA]</scope>
    <source>
        <strain evidence="1 2">F158</strain>
    </source>
</reference>
<proteinExistence type="predicted"/>
<organism evidence="1 2">
    <name type="scientific">Tropicimonas omnivorans</name>
    <dbReference type="NCBI Taxonomy" id="3075590"/>
    <lineage>
        <taxon>Bacteria</taxon>
        <taxon>Pseudomonadati</taxon>
        <taxon>Pseudomonadota</taxon>
        <taxon>Alphaproteobacteria</taxon>
        <taxon>Rhodobacterales</taxon>
        <taxon>Roseobacteraceae</taxon>
        <taxon>Tropicimonas</taxon>
    </lineage>
</organism>
<dbReference type="Proteomes" id="UP001265259">
    <property type="component" value="Unassembled WGS sequence"/>
</dbReference>
<accession>A0ABU3DLX6</accession>
<evidence type="ECO:0000313" key="1">
    <source>
        <dbReference type="EMBL" id="MDT0684721.1"/>
    </source>
</evidence>
<sequence>MSLADVAPLSTPPDLDEAWIWAQIEIGRVFVDRWRIGSGWLYPVEGENASEIFNDVVAEQMSRAVISAYRERRS</sequence>
<gene>
    <name evidence="1" type="ORF">RM543_18870</name>
</gene>
<evidence type="ECO:0000313" key="2">
    <source>
        <dbReference type="Proteomes" id="UP001265259"/>
    </source>
</evidence>